<accession>A0A412JXT9</accession>
<comment type="caution">
    <text evidence="1">The sequence shown here is derived from an EMBL/GenBank/DDBJ whole genome shotgun (WGS) entry which is preliminary data.</text>
</comment>
<proteinExistence type="predicted"/>
<dbReference type="Proteomes" id="UP000285283">
    <property type="component" value="Unassembled WGS sequence"/>
</dbReference>
<reference evidence="1 2" key="1">
    <citation type="submission" date="2018-08" db="EMBL/GenBank/DDBJ databases">
        <title>A genome reference for cultivated species of the human gut microbiota.</title>
        <authorList>
            <person name="Zou Y."/>
            <person name="Xue W."/>
            <person name="Luo G."/>
        </authorList>
    </citation>
    <scope>NUCLEOTIDE SEQUENCE [LARGE SCALE GENOMIC DNA]</scope>
    <source>
        <strain evidence="1 2">AF21-53</strain>
    </source>
</reference>
<gene>
    <name evidence="1" type="ORF">DWX87_01540</name>
</gene>
<evidence type="ECO:0000313" key="2">
    <source>
        <dbReference type="Proteomes" id="UP000285283"/>
    </source>
</evidence>
<organism evidence="1 2">
    <name type="scientific">Bacteroides uniformis</name>
    <dbReference type="NCBI Taxonomy" id="820"/>
    <lineage>
        <taxon>Bacteria</taxon>
        <taxon>Pseudomonadati</taxon>
        <taxon>Bacteroidota</taxon>
        <taxon>Bacteroidia</taxon>
        <taxon>Bacteroidales</taxon>
        <taxon>Bacteroidaceae</taxon>
        <taxon>Bacteroides</taxon>
    </lineage>
</organism>
<name>A0A412JXT9_BACUN</name>
<dbReference type="EMBL" id="QRVP01000001">
    <property type="protein sequence ID" value="RGS57691.1"/>
    <property type="molecule type" value="Genomic_DNA"/>
</dbReference>
<evidence type="ECO:0000313" key="1">
    <source>
        <dbReference type="EMBL" id="RGS57691.1"/>
    </source>
</evidence>
<dbReference type="AlphaFoldDB" id="A0A412JXT9"/>
<dbReference type="RefSeq" id="WP_117877898.1">
    <property type="nucleotide sequence ID" value="NZ_JAHOOT010000002.1"/>
</dbReference>
<protein>
    <submittedName>
        <fullName evidence="1">Uncharacterized protein</fullName>
    </submittedName>
</protein>
<sequence length="146" mass="16955">MDMTIRNDEIEVFIQVKGLGFTFLLDKRMKHNLISPTFLAFFKTNKQRDSLLNNGIGAVSTKPEYNNSLPFLPAYVDSISLEDTFHYVGKKVVWCSDNKFRECKAVKLNFEYEGHPYSELFFIDKSIEENYAILGSTFWSKCDILK</sequence>